<dbReference type="HOGENOM" id="CLU_1150102_0_0_7"/>
<evidence type="ECO:0008006" key="4">
    <source>
        <dbReference type="Google" id="ProtNLM"/>
    </source>
</evidence>
<dbReference type="OrthoDB" id="5294965at2"/>
<sequence length="241" mass="26811">MTINLSDPKSFSDNGILALRGFLSNKSVKAARDSILSELKRLNLIAGGKVLSSKLQSLPLFQQTNRLSQMVGPRKEVDELFSKELLTTMEELAGSKLKPSQPSAQILLSFSHKTDWSVENLNWHLDLAVPKRDQIPGLQAFVLIDDVLPRGGATLALAGSHRLHYVSYEDNAHGILKKRSDFALMPEKYLKPQVVEGIPIQIVEMSGRAGDVFVMDLRVLHSPSVNTTSNIRMMATNRYFK</sequence>
<proteinExistence type="predicted"/>
<dbReference type="RefSeq" id="WP_015470306.1">
    <property type="nucleotide sequence ID" value="NC_020813.1"/>
</dbReference>
<accession>M4VCP8</accession>
<keyword evidence="3" id="KW-1185">Reference proteome</keyword>
<dbReference type="PANTHER" id="PTHR20883">
    <property type="entry name" value="PHYTANOYL-COA DIOXYGENASE DOMAIN CONTAINING 1"/>
    <property type="match status" value="1"/>
</dbReference>
<evidence type="ECO:0000313" key="2">
    <source>
        <dbReference type="EMBL" id="AGH95816.1"/>
    </source>
</evidence>
<comment type="cofactor">
    <cofactor evidence="1">
        <name>Fe(2+)</name>
        <dbReference type="ChEBI" id="CHEBI:29033"/>
    </cofactor>
</comment>
<dbReference type="AlphaFoldDB" id="M4VCP8"/>
<dbReference type="InterPro" id="IPR008775">
    <property type="entry name" value="Phytyl_CoA_dOase-like"/>
</dbReference>
<dbReference type="GO" id="GO:0005506">
    <property type="term" value="F:iron ion binding"/>
    <property type="evidence" value="ECO:0007669"/>
    <property type="project" value="UniProtKB-ARBA"/>
</dbReference>
<dbReference type="Pfam" id="PF05721">
    <property type="entry name" value="PhyH"/>
    <property type="match status" value="1"/>
</dbReference>
<dbReference type="Gene3D" id="2.60.120.620">
    <property type="entry name" value="q2cbj1_9rhob like domain"/>
    <property type="match status" value="1"/>
</dbReference>
<protein>
    <recommendedName>
        <fullName evidence="4">Phytanoyl-CoA dioxygenase</fullName>
    </recommendedName>
</protein>
<dbReference type="eggNOG" id="COG5285">
    <property type="taxonomic scope" value="Bacteria"/>
</dbReference>
<dbReference type="EMBL" id="CP003537">
    <property type="protein sequence ID" value="AGH95816.1"/>
    <property type="molecule type" value="Genomic_DNA"/>
</dbReference>
<gene>
    <name evidence="2" type="ORF">A11Q_1600</name>
</gene>
<dbReference type="STRING" id="1184267.A11Q_1600"/>
<name>M4VCP8_9BACT</name>
<reference evidence="2 3" key="1">
    <citation type="journal article" date="2013" name="ISME J.">
        <title>By their genes ye shall know them: genomic signatures of predatory bacteria.</title>
        <authorList>
            <person name="Pasternak Z."/>
            <person name="Pietrokovski S."/>
            <person name="Rotem O."/>
            <person name="Gophna U."/>
            <person name="Lurie-Weinberger M.N."/>
            <person name="Jurkevitch E."/>
        </authorList>
    </citation>
    <scope>NUCLEOTIDE SEQUENCE [LARGE SCALE GENOMIC DNA]</scope>
    <source>
        <strain evidence="2 3">JSS</strain>
    </source>
</reference>
<dbReference type="GO" id="GO:0016706">
    <property type="term" value="F:2-oxoglutarate-dependent dioxygenase activity"/>
    <property type="evidence" value="ECO:0007669"/>
    <property type="project" value="UniProtKB-ARBA"/>
</dbReference>
<dbReference type="KEGG" id="bex:A11Q_1600"/>
<evidence type="ECO:0000256" key="1">
    <source>
        <dbReference type="ARBA" id="ARBA00001954"/>
    </source>
</evidence>
<evidence type="ECO:0000313" key="3">
    <source>
        <dbReference type="Proteomes" id="UP000012040"/>
    </source>
</evidence>
<dbReference type="PANTHER" id="PTHR20883:SF48">
    <property type="entry name" value="ECTOINE DIOXYGENASE"/>
    <property type="match status" value="1"/>
</dbReference>
<dbReference type="Proteomes" id="UP000012040">
    <property type="component" value="Chromosome"/>
</dbReference>
<organism evidence="2 3">
    <name type="scientific">Pseudobdellovibrio exovorus JSS</name>
    <dbReference type="NCBI Taxonomy" id="1184267"/>
    <lineage>
        <taxon>Bacteria</taxon>
        <taxon>Pseudomonadati</taxon>
        <taxon>Bdellovibrionota</taxon>
        <taxon>Bdellovibrionia</taxon>
        <taxon>Bdellovibrionales</taxon>
        <taxon>Pseudobdellovibrionaceae</taxon>
        <taxon>Pseudobdellovibrio</taxon>
    </lineage>
</organism>
<dbReference type="SUPFAM" id="SSF51197">
    <property type="entry name" value="Clavaminate synthase-like"/>
    <property type="match status" value="1"/>
</dbReference>
<dbReference type="PATRIC" id="fig|1184267.3.peg.1620"/>